<evidence type="ECO:0000313" key="7">
    <source>
        <dbReference type="Proteomes" id="UP000061010"/>
    </source>
</evidence>
<dbReference type="InterPro" id="IPR003439">
    <property type="entry name" value="ABC_transporter-like_ATP-bd"/>
</dbReference>
<dbReference type="SMART" id="SM00382">
    <property type="entry name" value="AAA"/>
    <property type="match status" value="1"/>
</dbReference>
<dbReference type="PANTHER" id="PTHR42781">
    <property type="entry name" value="SPERMIDINE/PUTRESCINE IMPORT ATP-BINDING PROTEIN POTA"/>
    <property type="match status" value="1"/>
</dbReference>
<dbReference type="PROSITE" id="PS50893">
    <property type="entry name" value="ABC_TRANSPORTER_2"/>
    <property type="match status" value="1"/>
</dbReference>
<dbReference type="NCBIfam" id="TIGR00968">
    <property type="entry name" value="3a0106s01"/>
    <property type="match status" value="1"/>
</dbReference>
<dbReference type="PATRIC" id="fig|128780.6.peg.924"/>
<dbReference type="GO" id="GO:0015419">
    <property type="term" value="F:ABC-type sulfate transporter activity"/>
    <property type="evidence" value="ECO:0007669"/>
    <property type="project" value="InterPro"/>
</dbReference>
<organism evidence="6 7">
    <name type="scientific">Stenotrophomonas acidaminiphila</name>
    <dbReference type="NCBI Taxonomy" id="128780"/>
    <lineage>
        <taxon>Bacteria</taxon>
        <taxon>Pseudomonadati</taxon>
        <taxon>Pseudomonadota</taxon>
        <taxon>Gammaproteobacteria</taxon>
        <taxon>Lysobacterales</taxon>
        <taxon>Lysobacteraceae</taxon>
        <taxon>Stenotrophomonas</taxon>
    </lineage>
</organism>
<dbReference type="InterPro" id="IPR008995">
    <property type="entry name" value="Mo/tungstate-bd_C_term_dom"/>
</dbReference>
<dbReference type="InterPro" id="IPR017871">
    <property type="entry name" value="ABC_transporter-like_CS"/>
</dbReference>
<dbReference type="Gene3D" id="3.40.50.300">
    <property type="entry name" value="P-loop containing nucleotide triphosphate hydrolases"/>
    <property type="match status" value="1"/>
</dbReference>
<dbReference type="InterPro" id="IPR050093">
    <property type="entry name" value="ABC_SmlMolc_Importer"/>
</dbReference>
<dbReference type="Proteomes" id="UP000061010">
    <property type="component" value="Chromosome"/>
</dbReference>
<accession>A0A0R0E515</accession>
<keyword evidence="2" id="KW-0547">Nucleotide-binding</keyword>
<dbReference type="GO" id="GO:0015697">
    <property type="term" value="P:quaternary ammonium group transport"/>
    <property type="evidence" value="ECO:0007669"/>
    <property type="project" value="UniProtKB-ARBA"/>
</dbReference>
<dbReference type="GO" id="GO:0005524">
    <property type="term" value="F:ATP binding"/>
    <property type="evidence" value="ECO:0007669"/>
    <property type="project" value="UniProtKB-KW"/>
</dbReference>
<evidence type="ECO:0000256" key="5">
    <source>
        <dbReference type="ARBA" id="ARBA00023032"/>
    </source>
</evidence>
<dbReference type="PANTHER" id="PTHR42781:SF4">
    <property type="entry name" value="SPERMIDINE_PUTRESCINE IMPORT ATP-BINDING PROTEIN POTA"/>
    <property type="match status" value="1"/>
</dbReference>
<evidence type="ECO:0000256" key="2">
    <source>
        <dbReference type="ARBA" id="ARBA00022741"/>
    </source>
</evidence>
<keyword evidence="3 6" id="KW-0067">ATP-binding</keyword>
<dbReference type="FunFam" id="3.40.50.300:FF:000425">
    <property type="entry name" value="Probable ABC transporter, ATP-binding subunit"/>
    <property type="match status" value="1"/>
</dbReference>
<gene>
    <name evidence="6" type="primary">cysA</name>
    <name evidence="6" type="ORF">AOT14_09130</name>
</gene>
<keyword evidence="4" id="KW-1278">Translocase</keyword>
<dbReference type="SUPFAM" id="SSF52540">
    <property type="entry name" value="P-loop containing nucleoside triphosphate hydrolases"/>
    <property type="match status" value="1"/>
</dbReference>
<keyword evidence="5" id="KW-0764">Sulfate transport</keyword>
<evidence type="ECO:0000313" key="6">
    <source>
        <dbReference type="EMBL" id="ALJ27344.1"/>
    </source>
</evidence>
<dbReference type="InterPro" id="IPR027417">
    <property type="entry name" value="P-loop_NTPase"/>
</dbReference>
<dbReference type="RefSeq" id="WP_054663438.1">
    <property type="nucleotide sequence ID" value="NZ_CP043570.1"/>
</dbReference>
<dbReference type="GO" id="GO:0016887">
    <property type="term" value="F:ATP hydrolysis activity"/>
    <property type="evidence" value="ECO:0007669"/>
    <property type="project" value="InterPro"/>
</dbReference>
<dbReference type="SUPFAM" id="SSF50331">
    <property type="entry name" value="MOP-like"/>
    <property type="match status" value="1"/>
</dbReference>
<dbReference type="Pfam" id="PF00005">
    <property type="entry name" value="ABC_tran"/>
    <property type="match status" value="1"/>
</dbReference>
<dbReference type="PROSITE" id="PS00211">
    <property type="entry name" value="ABC_TRANSPORTER_1"/>
    <property type="match status" value="1"/>
</dbReference>
<dbReference type="GO" id="GO:0043190">
    <property type="term" value="C:ATP-binding cassette (ABC) transporter complex"/>
    <property type="evidence" value="ECO:0007669"/>
    <property type="project" value="InterPro"/>
</dbReference>
<dbReference type="OrthoDB" id="9802264at2"/>
<dbReference type="InterPro" id="IPR003593">
    <property type="entry name" value="AAA+_ATPase"/>
</dbReference>
<evidence type="ECO:0000256" key="3">
    <source>
        <dbReference type="ARBA" id="ARBA00022840"/>
    </source>
</evidence>
<dbReference type="InterPro" id="IPR013611">
    <property type="entry name" value="Transp-assoc_OB_typ2"/>
</dbReference>
<reference evidence="6 7" key="1">
    <citation type="journal article" date="2015" name="Genome Announc.">
        <title>Complete Genome Sequencing of Stenotrophomonas acidaminiphila ZAC14D2_NAIMI4_2, a Multidrug-Resistant Strain Isolated from Sediments of a Polluted River in Mexico, Uncovers New Antibiotic Resistance Genes and a Novel Class-II Lasso Peptide Biosynthesis Gene Cluster.</title>
        <authorList>
            <person name="Vinuesa P."/>
            <person name="Ochoa-Sanchez L.E."/>
        </authorList>
    </citation>
    <scope>NUCLEOTIDE SEQUENCE [LARGE SCALE GENOMIC DNA]</scope>
    <source>
        <strain evidence="6 7">ZAC14D2_NAIMI4_2</strain>
    </source>
</reference>
<dbReference type="CDD" id="cd03296">
    <property type="entry name" value="ABC_CysA_sulfate_importer"/>
    <property type="match status" value="1"/>
</dbReference>
<dbReference type="InterPro" id="IPR005666">
    <property type="entry name" value="Sulph_transpt1"/>
</dbReference>
<proteinExistence type="predicted"/>
<protein>
    <submittedName>
        <fullName evidence="6">Sulfate ABC transporter ATP-binding protein</fullName>
    </submittedName>
</protein>
<dbReference type="Pfam" id="PF08402">
    <property type="entry name" value="TOBE_2"/>
    <property type="match status" value="1"/>
</dbReference>
<evidence type="ECO:0000256" key="1">
    <source>
        <dbReference type="ARBA" id="ARBA00022448"/>
    </source>
</evidence>
<dbReference type="KEGG" id="sacz:AOT14_09130"/>
<keyword evidence="1" id="KW-0813">Transport</keyword>
<dbReference type="EMBL" id="CP012900">
    <property type="protein sequence ID" value="ALJ27344.1"/>
    <property type="molecule type" value="Genomic_DNA"/>
</dbReference>
<keyword evidence="7" id="KW-1185">Reference proteome</keyword>
<name>A0A0R0E515_9GAMM</name>
<evidence type="ECO:0000256" key="4">
    <source>
        <dbReference type="ARBA" id="ARBA00022967"/>
    </source>
</evidence>
<sequence length="348" mass="38139">MNIRIQQLGKRFGAFPALDGVSLDIRSGELLALLGPSGSGKTTLLRALAGLEHPEQGRILFDGEDATGLSVQARRAGFVFQHYALFRHMDVRANIAFGLEVRRGERRWPRARIAARVEELLALVQLDGLGGRYPTQLSGGQRQRVALARALAIEPRVLLLDEPFGALDAQVRRDLRRWLRELHDRTGLTTVFVTHDQEEALELADRVAILNRGRIEQVGSPGEVYDRPVSPFVYGFVGEANRLPARTDGEVLEVAGARWPRPEGLPDQVPLDVYVRPEDMRVDDAGDWTGTVLAVQRSGARARLRARLRGAAVDVEVELPPDAPAYVAGQVVALAARRHGVFAAAATG</sequence>
<dbReference type="AlphaFoldDB" id="A0A0R0E515"/>